<gene>
    <name evidence="5" type="ORF">CWI71_07470</name>
</gene>
<sequence>MTDALLQQPPPVLFIGGKGGVGKTSVASALALHYATNGYRTLLVSTDPAHSLSDAFAMPIGAGGTRINERLYALELDPDSQVEAHIAEVLASMKQLSKPAMYPQIERQLKLTAQSPGTQEAALLEAIAKLIDTREQQGYDVLIFDTAPTGHTLRLLILPEAMAAWTQGMLKTTDKARQLKGVVDHLSTDRRVAPGHPLAEPQQHDVTALADRNAQIATRLRQRQQLFQRVRHELKNPKRCAIALVLTPEKLPILETQRAVQQLQEQRLPLAALWINRNLPATADGDFLAQRRQQEAVYQQQIRTSFKGIAAAFLPLFATDLVGLQGLQHLQQEITATPLEKL</sequence>
<dbReference type="InterPro" id="IPR027417">
    <property type="entry name" value="P-loop_NTPase"/>
</dbReference>
<comment type="similarity">
    <text evidence="1">Belongs to the arsA ATPase family.</text>
</comment>
<dbReference type="GO" id="GO:0016887">
    <property type="term" value="F:ATP hydrolysis activity"/>
    <property type="evidence" value="ECO:0007669"/>
    <property type="project" value="InterPro"/>
</dbReference>
<dbReference type="RefSeq" id="WP_126754649.1">
    <property type="nucleotide sequence ID" value="NZ_PIPY01000007.1"/>
</dbReference>
<evidence type="ECO:0000313" key="6">
    <source>
        <dbReference type="Proteomes" id="UP000288259"/>
    </source>
</evidence>
<evidence type="ECO:0000256" key="2">
    <source>
        <dbReference type="ARBA" id="ARBA00052296"/>
    </source>
</evidence>
<proteinExistence type="inferred from homology"/>
<dbReference type="NCBIfam" id="TIGR00345">
    <property type="entry name" value="GET3_arsA_TRC40"/>
    <property type="match status" value="1"/>
</dbReference>
<keyword evidence="6" id="KW-1185">Reference proteome</keyword>
<dbReference type="AlphaFoldDB" id="A0A432YH05"/>
<dbReference type="GO" id="GO:0015446">
    <property type="term" value="F:ATPase-coupled arsenite transmembrane transporter activity"/>
    <property type="evidence" value="ECO:0007669"/>
    <property type="project" value="UniProtKB-EC"/>
</dbReference>
<dbReference type="Gene3D" id="3.40.50.300">
    <property type="entry name" value="P-loop containing nucleotide triphosphate hydrolases"/>
    <property type="match status" value="1"/>
</dbReference>
<dbReference type="Pfam" id="PF02374">
    <property type="entry name" value="ArsA_ATPase"/>
    <property type="match status" value="1"/>
</dbReference>
<dbReference type="InterPro" id="IPR025723">
    <property type="entry name" value="ArsA/GET3_ATPase-like"/>
</dbReference>
<evidence type="ECO:0000259" key="4">
    <source>
        <dbReference type="SMART" id="SM00382"/>
    </source>
</evidence>
<reference evidence="6" key="1">
    <citation type="journal article" date="2018" name="Front. Microbiol.">
        <title>Genome-Based Analysis Reveals the Taxonomy and Diversity of the Family Idiomarinaceae.</title>
        <authorList>
            <person name="Liu Y."/>
            <person name="Lai Q."/>
            <person name="Shao Z."/>
        </authorList>
    </citation>
    <scope>NUCLEOTIDE SEQUENCE [LARGE SCALE GENOMIC DNA]</scope>
    <source>
        <strain evidence="6">CVS-6</strain>
    </source>
</reference>
<protein>
    <recommendedName>
        <fullName evidence="3">arsenite-transporting ATPase</fullName>
        <ecNumber evidence="3">7.3.2.7</ecNumber>
    </recommendedName>
</protein>
<comment type="caution">
    <text evidence="5">The sequence shown here is derived from an EMBL/GenBank/DDBJ whole genome shotgun (WGS) entry which is preliminary data.</text>
</comment>
<evidence type="ECO:0000256" key="3">
    <source>
        <dbReference type="ARBA" id="ARBA00066752"/>
    </source>
</evidence>
<dbReference type="EMBL" id="PIPY01000007">
    <property type="protein sequence ID" value="RUO60242.1"/>
    <property type="molecule type" value="Genomic_DNA"/>
</dbReference>
<feature type="domain" description="AAA+ ATPase" evidence="4">
    <location>
        <begin position="9"/>
        <end position="231"/>
    </location>
</feature>
<dbReference type="SMART" id="SM00382">
    <property type="entry name" value="AAA"/>
    <property type="match status" value="1"/>
</dbReference>
<comment type="catalytic activity">
    <reaction evidence="2">
        <text>arsenite(in) + ATP + H2O = arsenite(out) + ADP + phosphate + H(+)</text>
        <dbReference type="Rhea" id="RHEA:11348"/>
        <dbReference type="ChEBI" id="CHEBI:15377"/>
        <dbReference type="ChEBI" id="CHEBI:15378"/>
        <dbReference type="ChEBI" id="CHEBI:29242"/>
        <dbReference type="ChEBI" id="CHEBI:30616"/>
        <dbReference type="ChEBI" id="CHEBI:43474"/>
        <dbReference type="ChEBI" id="CHEBI:456216"/>
        <dbReference type="EC" id="7.3.2.7"/>
    </reaction>
</comment>
<dbReference type="SUPFAM" id="SSF52540">
    <property type="entry name" value="P-loop containing nucleoside triphosphate hydrolases"/>
    <property type="match status" value="1"/>
</dbReference>
<organism evidence="5 6">
    <name type="scientific">Pseudidiomarina insulisalsae</name>
    <dbReference type="NCBI Taxonomy" id="575789"/>
    <lineage>
        <taxon>Bacteria</taxon>
        <taxon>Pseudomonadati</taxon>
        <taxon>Pseudomonadota</taxon>
        <taxon>Gammaproteobacteria</taxon>
        <taxon>Alteromonadales</taxon>
        <taxon>Idiomarinaceae</taxon>
        <taxon>Pseudidiomarina</taxon>
    </lineage>
</organism>
<dbReference type="GO" id="GO:0005524">
    <property type="term" value="F:ATP binding"/>
    <property type="evidence" value="ECO:0007669"/>
    <property type="project" value="InterPro"/>
</dbReference>
<dbReference type="CDD" id="cd02035">
    <property type="entry name" value="ArsA"/>
    <property type="match status" value="1"/>
</dbReference>
<dbReference type="PANTHER" id="PTHR10803:SF3">
    <property type="entry name" value="ATPASE GET3"/>
    <property type="match status" value="1"/>
</dbReference>
<evidence type="ECO:0000313" key="5">
    <source>
        <dbReference type="EMBL" id="RUO60242.1"/>
    </source>
</evidence>
<dbReference type="PANTHER" id="PTHR10803">
    <property type="entry name" value="ARSENICAL PUMP-DRIVING ATPASE ARSENITE-TRANSLOCATING ATPASE"/>
    <property type="match status" value="1"/>
</dbReference>
<accession>A0A432YH05</accession>
<dbReference type="OrthoDB" id="9780677at2"/>
<dbReference type="Proteomes" id="UP000288259">
    <property type="component" value="Unassembled WGS sequence"/>
</dbReference>
<evidence type="ECO:0000256" key="1">
    <source>
        <dbReference type="ARBA" id="ARBA00011040"/>
    </source>
</evidence>
<name>A0A432YH05_9GAMM</name>
<dbReference type="InterPro" id="IPR003593">
    <property type="entry name" value="AAA+_ATPase"/>
</dbReference>
<dbReference type="EC" id="7.3.2.7" evidence="3"/>
<dbReference type="InterPro" id="IPR016300">
    <property type="entry name" value="ATPase_ArsA/GET3"/>
</dbReference>